<name>A0A7X3JRG6_9PSED</name>
<protein>
    <submittedName>
        <fullName evidence="3">Uncharacterized protein</fullName>
    </submittedName>
</protein>
<keyword evidence="1" id="KW-0175">Coiled coil</keyword>
<feature type="transmembrane region" description="Helical" evidence="2">
    <location>
        <begin position="45"/>
        <end position="63"/>
    </location>
</feature>
<evidence type="ECO:0000313" key="3">
    <source>
        <dbReference type="EMBL" id="MVF49834.1"/>
    </source>
</evidence>
<keyword evidence="2" id="KW-1133">Transmembrane helix</keyword>
<keyword evidence="2" id="KW-0812">Transmembrane</keyword>
<evidence type="ECO:0000256" key="2">
    <source>
        <dbReference type="SAM" id="Phobius"/>
    </source>
</evidence>
<keyword evidence="2" id="KW-0472">Membrane</keyword>
<dbReference type="EMBL" id="WEIK01000008">
    <property type="protein sequence ID" value="MVF49834.1"/>
    <property type="molecule type" value="Genomic_DNA"/>
</dbReference>
<sequence length="193" mass="22032">MFSKDRWPWLLIGFYVLLIGIPYLANFSAHGFSSSPSDWGALGDYFGGLINPASSLVALYFLIKAYSTQKQELEDTRAALEQTAGHQKDAAQAQKELAELEARRLHTAEKLLMAQSLSAQISSDYQYVVFLSSEIDRCTVAINGDRYTFNTKGNKLYTDREINDYRIDCLRRIDRLVERAEELKAQLKELYEQ</sequence>
<dbReference type="Proteomes" id="UP000440965">
    <property type="component" value="Unassembled WGS sequence"/>
</dbReference>
<evidence type="ECO:0000256" key="1">
    <source>
        <dbReference type="SAM" id="Coils"/>
    </source>
</evidence>
<accession>A0A7X3JRG6</accession>
<dbReference type="AlphaFoldDB" id="A0A7X3JRG6"/>
<organism evidence="3 4">
    <name type="scientific">Pseudomonas monteilii</name>
    <dbReference type="NCBI Taxonomy" id="76759"/>
    <lineage>
        <taxon>Bacteria</taxon>
        <taxon>Pseudomonadati</taxon>
        <taxon>Pseudomonadota</taxon>
        <taxon>Gammaproteobacteria</taxon>
        <taxon>Pseudomonadales</taxon>
        <taxon>Pseudomonadaceae</taxon>
        <taxon>Pseudomonas</taxon>
    </lineage>
</organism>
<feature type="coiled-coil region" evidence="1">
    <location>
        <begin position="166"/>
        <end position="193"/>
    </location>
</feature>
<comment type="caution">
    <text evidence="3">The sequence shown here is derived from an EMBL/GenBank/DDBJ whole genome shotgun (WGS) entry which is preliminary data.</text>
</comment>
<feature type="coiled-coil region" evidence="1">
    <location>
        <begin position="63"/>
        <end position="110"/>
    </location>
</feature>
<gene>
    <name evidence="3" type="ORF">F9Z43_10990</name>
</gene>
<feature type="transmembrane region" description="Helical" evidence="2">
    <location>
        <begin position="7"/>
        <end position="25"/>
    </location>
</feature>
<evidence type="ECO:0000313" key="4">
    <source>
        <dbReference type="Proteomes" id="UP000440965"/>
    </source>
</evidence>
<dbReference type="RefSeq" id="WP_156867340.1">
    <property type="nucleotide sequence ID" value="NZ_JBFUNT010000005.1"/>
</dbReference>
<proteinExistence type="predicted"/>
<reference evidence="3 4" key="1">
    <citation type="submission" date="2019-10" db="EMBL/GenBank/DDBJ databases">
        <title>XDR Pseudomonas monteilii producing IMP-16 from LCR.</title>
        <authorList>
            <person name="Ballaben A."/>
            <person name="Doi Y."/>
        </authorList>
    </citation>
    <scope>NUCLEOTIDE SEQUENCE [LARGE SCALE GENOMIC DNA]</scope>
    <source>
        <strain evidence="3 4">597/14</strain>
    </source>
</reference>